<evidence type="ECO:0008006" key="8">
    <source>
        <dbReference type="Google" id="ProtNLM"/>
    </source>
</evidence>
<keyword evidence="2" id="KW-0863">Zinc-finger</keyword>
<keyword evidence="3" id="KW-0862">Zinc</keyword>
<sequence>MTSGSTITAKIETWSRDSFELLDYDATDITKTIIKSKTSCYMVRTDNVPFFIENPFTEEFSKLKFLSKIQAFDSKIHTDYFSISPVTSINEKNLEREQYEKLWLVVKAMKNKAGINGYFLGEGDVIRVGRCKFRIKELKNTQENGMEHFSLCDMLSGNDDDSEELPHNETTRSFVLPCRICLSEVYFPENPLISPCKCGGTMKYIHLKCLQQCLMSKLTTKSSDCVLSFSWKKLGCDLCKKTYPYKLNLQGRTIELLEIPKPPGQYIILEALCKDKSSQKGLHVVHMGNKACIKIGRAQECELRITDISVSRNHAKLNFIGGNFYLEDSGSKFGTLVQIKRPILIEENKDIRMQSGRSLISYSLKLPWTLIPSCFRTSSSLFDGTLTNKNIPILPYNTGIPLSISDQYKLLAYAGMPVKFNEKYKQNRNILYEHNALGANSSYEMEDNESVGSCEEVEIANAEEAAEEAQCEETNRFEVTAFNS</sequence>
<dbReference type="SMART" id="SM00240">
    <property type="entry name" value="FHA"/>
    <property type="match status" value="1"/>
</dbReference>
<dbReference type="EMBL" id="MPUH01000918">
    <property type="protein sequence ID" value="OMJ72237.1"/>
    <property type="molecule type" value="Genomic_DNA"/>
</dbReference>
<protein>
    <recommendedName>
        <fullName evidence="8">FHA domain-containing protein</fullName>
    </recommendedName>
</protein>
<organism evidence="6 7">
    <name type="scientific">Stentor coeruleus</name>
    <dbReference type="NCBI Taxonomy" id="5963"/>
    <lineage>
        <taxon>Eukaryota</taxon>
        <taxon>Sar</taxon>
        <taxon>Alveolata</taxon>
        <taxon>Ciliophora</taxon>
        <taxon>Postciliodesmatophora</taxon>
        <taxon>Heterotrichea</taxon>
        <taxon>Heterotrichida</taxon>
        <taxon>Stentoridae</taxon>
        <taxon>Stentor</taxon>
    </lineage>
</organism>
<dbReference type="PROSITE" id="PS50006">
    <property type="entry name" value="FHA_DOMAIN"/>
    <property type="match status" value="1"/>
</dbReference>
<dbReference type="Pfam" id="PF00498">
    <property type="entry name" value="FHA"/>
    <property type="match status" value="1"/>
</dbReference>
<dbReference type="OrthoDB" id="264354at2759"/>
<comment type="caution">
    <text evidence="6">The sequence shown here is derived from an EMBL/GenBank/DDBJ whole genome shotgun (WGS) entry which is preliminary data.</text>
</comment>
<keyword evidence="1" id="KW-0479">Metal-binding</keyword>
<dbReference type="InterPro" id="IPR011016">
    <property type="entry name" value="Znf_RING-CH"/>
</dbReference>
<dbReference type="Proteomes" id="UP000187209">
    <property type="component" value="Unassembled WGS sequence"/>
</dbReference>
<name>A0A1R2B657_9CILI</name>
<dbReference type="Gene3D" id="3.30.40.10">
    <property type="entry name" value="Zinc/RING finger domain, C3HC4 (zinc finger)"/>
    <property type="match status" value="1"/>
</dbReference>
<dbReference type="CDD" id="cd16495">
    <property type="entry name" value="RING_CH-C4HC3_MARCH"/>
    <property type="match status" value="1"/>
</dbReference>
<feature type="domain" description="FHA" evidence="4">
    <location>
        <begin position="293"/>
        <end position="342"/>
    </location>
</feature>
<dbReference type="InterPro" id="IPR013083">
    <property type="entry name" value="Znf_RING/FYVE/PHD"/>
</dbReference>
<reference evidence="6 7" key="1">
    <citation type="submission" date="2016-11" db="EMBL/GenBank/DDBJ databases">
        <title>The macronuclear genome of Stentor coeruleus: a giant cell with tiny introns.</title>
        <authorList>
            <person name="Slabodnick M."/>
            <person name="Ruby J.G."/>
            <person name="Reiff S.B."/>
            <person name="Swart E.C."/>
            <person name="Gosai S."/>
            <person name="Prabakaran S."/>
            <person name="Witkowska E."/>
            <person name="Larue G.E."/>
            <person name="Fisher S."/>
            <person name="Freeman R.M."/>
            <person name="Gunawardena J."/>
            <person name="Chu W."/>
            <person name="Stover N.A."/>
            <person name="Gregory B.D."/>
            <person name="Nowacki M."/>
            <person name="Derisi J."/>
            <person name="Roy S.W."/>
            <person name="Marshall W.F."/>
            <person name="Sood P."/>
        </authorList>
    </citation>
    <scope>NUCLEOTIDE SEQUENCE [LARGE SCALE GENOMIC DNA]</scope>
    <source>
        <strain evidence="6">WM001</strain>
    </source>
</reference>
<dbReference type="GO" id="GO:0008270">
    <property type="term" value="F:zinc ion binding"/>
    <property type="evidence" value="ECO:0007669"/>
    <property type="project" value="UniProtKB-KW"/>
</dbReference>
<dbReference type="SUPFAM" id="SSF49879">
    <property type="entry name" value="SMAD/FHA domain"/>
    <property type="match status" value="1"/>
</dbReference>
<evidence type="ECO:0000259" key="4">
    <source>
        <dbReference type="PROSITE" id="PS50006"/>
    </source>
</evidence>
<evidence type="ECO:0000256" key="2">
    <source>
        <dbReference type="ARBA" id="ARBA00022771"/>
    </source>
</evidence>
<dbReference type="SMART" id="SM00744">
    <property type="entry name" value="RINGv"/>
    <property type="match status" value="1"/>
</dbReference>
<keyword evidence="7" id="KW-1185">Reference proteome</keyword>
<evidence type="ECO:0000313" key="7">
    <source>
        <dbReference type="Proteomes" id="UP000187209"/>
    </source>
</evidence>
<evidence type="ECO:0000256" key="3">
    <source>
        <dbReference type="ARBA" id="ARBA00022833"/>
    </source>
</evidence>
<dbReference type="PANTHER" id="PTHR46210:SF1">
    <property type="entry name" value="FHA DOMAIN-CONTAINING PROTEIN"/>
    <property type="match status" value="1"/>
</dbReference>
<feature type="domain" description="RING-CH-type" evidence="5">
    <location>
        <begin position="170"/>
        <end position="246"/>
    </location>
</feature>
<evidence type="ECO:0000313" key="6">
    <source>
        <dbReference type="EMBL" id="OMJ72237.1"/>
    </source>
</evidence>
<dbReference type="PROSITE" id="PS51292">
    <property type="entry name" value="ZF_RING_CH"/>
    <property type="match status" value="1"/>
</dbReference>
<proteinExistence type="predicted"/>
<dbReference type="SUPFAM" id="SSF57850">
    <property type="entry name" value="RING/U-box"/>
    <property type="match status" value="1"/>
</dbReference>
<dbReference type="PANTHER" id="PTHR46210">
    <property type="entry name" value="FHA DOMAIN-CONTAINING PROTEIN"/>
    <property type="match status" value="1"/>
</dbReference>
<dbReference type="AlphaFoldDB" id="A0A1R2B657"/>
<dbReference type="CDD" id="cd00060">
    <property type="entry name" value="FHA"/>
    <property type="match status" value="1"/>
</dbReference>
<gene>
    <name evidence="6" type="ORF">SteCoe_29376</name>
</gene>
<evidence type="ECO:0000256" key="1">
    <source>
        <dbReference type="ARBA" id="ARBA00022723"/>
    </source>
</evidence>
<dbReference type="Gene3D" id="2.60.200.20">
    <property type="match status" value="1"/>
</dbReference>
<dbReference type="InterPro" id="IPR008984">
    <property type="entry name" value="SMAD_FHA_dom_sf"/>
</dbReference>
<dbReference type="InterPro" id="IPR000253">
    <property type="entry name" value="FHA_dom"/>
</dbReference>
<dbReference type="Pfam" id="PF12906">
    <property type="entry name" value="RINGv"/>
    <property type="match status" value="1"/>
</dbReference>
<accession>A0A1R2B657</accession>
<evidence type="ECO:0000259" key="5">
    <source>
        <dbReference type="PROSITE" id="PS51292"/>
    </source>
</evidence>